<proteinExistence type="predicted"/>
<evidence type="ECO:0000313" key="2">
    <source>
        <dbReference type="Proteomes" id="UP001307889"/>
    </source>
</evidence>
<gene>
    <name evidence="1" type="ORF">NTJ_04454</name>
</gene>
<organism evidence="1 2">
    <name type="scientific">Nesidiocoris tenuis</name>
    <dbReference type="NCBI Taxonomy" id="355587"/>
    <lineage>
        <taxon>Eukaryota</taxon>
        <taxon>Metazoa</taxon>
        <taxon>Ecdysozoa</taxon>
        <taxon>Arthropoda</taxon>
        <taxon>Hexapoda</taxon>
        <taxon>Insecta</taxon>
        <taxon>Pterygota</taxon>
        <taxon>Neoptera</taxon>
        <taxon>Paraneoptera</taxon>
        <taxon>Hemiptera</taxon>
        <taxon>Heteroptera</taxon>
        <taxon>Panheteroptera</taxon>
        <taxon>Cimicomorpha</taxon>
        <taxon>Miridae</taxon>
        <taxon>Dicyphina</taxon>
        <taxon>Nesidiocoris</taxon>
    </lineage>
</organism>
<accession>A0ABN7AHB5</accession>
<reference evidence="1 2" key="1">
    <citation type="submission" date="2023-09" db="EMBL/GenBank/DDBJ databases">
        <title>Nesidiocoris tenuis whole genome shotgun sequence.</title>
        <authorList>
            <person name="Shibata T."/>
            <person name="Shimoda M."/>
            <person name="Kobayashi T."/>
            <person name="Uehara T."/>
        </authorList>
    </citation>
    <scope>NUCLEOTIDE SEQUENCE [LARGE SCALE GENOMIC DNA]</scope>
    <source>
        <strain evidence="1 2">Japan</strain>
    </source>
</reference>
<name>A0ABN7AHB5_9HEMI</name>
<dbReference type="EMBL" id="AP028911">
    <property type="protein sequence ID" value="BES91646.1"/>
    <property type="molecule type" value="Genomic_DNA"/>
</dbReference>
<dbReference type="Proteomes" id="UP001307889">
    <property type="component" value="Chromosome 3"/>
</dbReference>
<protein>
    <submittedName>
        <fullName evidence="1">Uncharacterized protein</fullName>
    </submittedName>
</protein>
<evidence type="ECO:0000313" key="1">
    <source>
        <dbReference type="EMBL" id="BES91646.1"/>
    </source>
</evidence>
<sequence>MTRQWDLHYEAEYLEKRLDNSLWTRLALYYNPMREIFDSNGHNKSHSVCALDNKSNPLSRVFKRGKKLTLLKVEYTRERRIKRFSDH</sequence>
<keyword evidence="2" id="KW-1185">Reference proteome</keyword>